<dbReference type="GeneID" id="109463429"/>
<dbReference type="GO" id="GO:0043488">
    <property type="term" value="P:regulation of mRNA stability"/>
    <property type="evidence" value="ECO:0007669"/>
    <property type="project" value="UniProtKB-ARBA"/>
</dbReference>
<dbReference type="InterPro" id="IPR010286">
    <property type="entry name" value="METTL16/RlmF"/>
</dbReference>
<evidence type="ECO:0000256" key="2">
    <source>
        <dbReference type="ARBA" id="ARBA00004496"/>
    </source>
</evidence>
<feature type="binding site" evidence="11">
    <location>
        <position position="139"/>
    </location>
    <ligand>
        <name>S-adenosyl-L-methionine</name>
        <dbReference type="ChEBI" id="CHEBI:59789"/>
    </ligand>
</feature>
<comment type="subcellular location">
    <subcellularLocation>
        <location evidence="2">Cytoplasm</location>
    </subcellularLocation>
    <subcellularLocation>
        <location evidence="1">Nucleus</location>
    </subcellularLocation>
</comment>
<feature type="binding site" evidence="11">
    <location>
        <position position="189"/>
    </location>
    <ligand>
        <name>S-adenosyl-L-methionine</name>
        <dbReference type="ChEBI" id="CHEBI:59789"/>
    </ligand>
</feature>
<keyword evidence="8" id="KW-0694">RNA-binding</keyword>
<comment type="similarity">
    <text evidence="3 10">Belongs to the methyltransferase superfamily. METTL16/RlmF family.</text>
</comment>
<feature type="compositionally biased region" description="Basic and acidic residues" evidence="12">
    <location>
        <begin position="449"/>
        <end position="460"/>
    </location>
</feature>
<evidence type="ECO:0000256" key="12">
    <source>
        <dbReference type="SAM" id="MobiDB-lite"/>
    </source>
</evidence>
<sequence>MALNKYMHPRNKYKNNPPDFATLAKKYPDFAQYVTYNKSETRGFINFKDPEAMRCLTCTLLKEDFGLEVEIPNDRLIPTLPLRLNYIHWIEDLLQGMGEGTKGAGDSGKVTGIDIGAGACCIYPLLGCTLNGWNFLATEVDPTSYTYAVNNVSRNSKQDNITVKHVQRDEGLLKVLDEDESYFDFCMCNPPFYANDMEAQGLLPDRGPERPLPSSISTASEAERVASGGEVGHVGRIIEESLQLQKKIGFYTSMLGKKSSLKPLKEMLKKNGIENFACTEFCQGRTMRWGIVWTFYQNCTLPTSPLQKKKSKPPIKTVVPEKYLQHLMKDAAQTGGMQNTRVQLVSSAIKQMLGELQVPFQECAPASPDLGISLTLTPTENTWIHNRKRRRQKSREGKEGQKPAEQPLMLQFDTVEQKEPMAEHPTPNMDEEKMEHDGSHVGEGGMSVKGEDGDSKKMDTSDGAANGGTSPGKRGASEVLGSEELLFKACLSISMIDTGIIMEMAWLEGKDKDGMNQLVCYLKSQFNKV</sequence>
<evidence type="ECO:0000256" key="5">
    <source>
        <dbReference type="ARBA" id="ARBA00022603"/>
    </source>
</evidence>
<feature type="binding site" evidence="11">
    <location>
        <position position="116"/>
    </location>
    <ligand>
        <name>S-adenosyl-L-methionine</name>
        <dbReference type="ChEBI" id="CHEBI:59789"/>
    </ligand>
</feature>
<dbReference type="Proteomes" id="UP000515135">
    <property type="component" value="Unplaced"/>
</dbReference>
<evidence type="ECO:0000256" key="7">
    <source>
        <dbReference type="ARBA" id="ARBA00022691"/>
    </source>
</evidence>
<evidence type="ECO:0000313" key="13">
    <source>
        <dbReference type="Proteomes" id="UP000515135"/>
    </source>
</evidence>
<evidence type="ECO:0000256" key="1">
    <source>
        <dbReference type="ARBA" id="ARBA00004123"/>
    </source>
</evidence>
<dbReference type="PIRSF" id="PIRSF037350">
    <property type="entry name" value="Mtase_ZK1128_prd"/>
    <property type="match status" value="1"/>
</dbReference>
<feature type="region of interest" description="Disordered" evidence="12">
    <location>
        <begin position="381"/>
        <end position="476"/>
    </location>
</feature>
<evidence type="ECO:0000256" key="11">
    <source>
        <dbReference type="PIRSR" id="PIRSR037350-1"/>
    </source>
</evidence>
<evidence type="ECO:0000256" key="4">
    <source>
        <dbReference type="ARBA" id="ARBA00022490"/>
    </source>
</evidence>
<evidence type="ECO:0000256" key="8">
    <source>
        <dbReference type="ARBA" id="ARBA00022884"/>
    </source>
</evidence>
<keyword evidence="4" id="KW-0963">Cytoplasm</keyword>
<evidence type="ECO:0000256" key="6">
    <source>
        <dbReference type="ARBA" id="ARBA00022679"/>
    </source>
</evidence>
<keyword evidence="6 10" id="KW-0808">Transferase</keyword>
<dbReference type="InterPro" id="IPR017182">
    <property type="entry name" value="METTL16/PsiM"/>
</dbReference>
<dbReference type="SUPFAM" id="SSF53335">
    <property type="entry name" value="S-adenosyl-L-methionine-dependent methyltransferases"/>
    <property type="match status" value="1"/>
</dbReference>
<feature type="binding site" evidence="11">
    <location>
        <position position="83"/>
    </location>
    <ligand>
        <name>S-adenosyl-L-methionine</name>
        <dbReference type="ChEBI" id="CHEBI:59789"/>
    </ligand>
</feature>
<dbReference type="FunFam" id="3.40.50.150:FF:000062">
    <property type="entry name" value="U6 small nuclear RNA (adenine-(43)-N(6))-methyltransferase"/>
    <property type="match status" value="1"/>
</dbReference>
<dbReference type="GO" id="GO:0001734">
    <property type="term" value="F:mRNA m(6)A methyltransferase activity"/>
    <property type="evidence" value="ECO:0007669"/>
    <property type="project" value="UniProtKB-ARBA"/>
</dbReference>
<organism evidence="13 14">
    <name type="scientific">Branchiostoma belcheri</name>
    <name type="common">Amphioxus</name>
    <dbReference type="NCBI Taxonomy" id="7741"/>
    <lineage>
        <taxon>Eukaryota</taxon>
        <taxon>Metazoa</taxon>
        <taxon>Chordata</taxon>
        <taxon>Cephalochordata</taxon>
        <taxon>Leptocardii</taxon>
        <taxon>Amphioxiformes</taxon>
        <taxon>Branchiostomatidae</taxon>
        <taxon>Branchiostoma</taxon>
    </lineage>
</organism>
<dbReference type="InterPro" id="IPR029063">
    <property type="entry name" value="SAM-dependent_MTases_sf"/>
</dbReference>
<dbReference type="GO" id="GO:0051254">
    <property type="term" value="P:positive regulation of RNA metabolic process"/>
    <property type="evidence" value="ECO:0007669"/>
    <property type="project" value="UniProtKB-ARBA"/>
</dbReference>
<feature type="compositionally biased region" description="Basic and acidic residues" evidence="12">
    <location>
        <begin position="430"/>
        <end position="440"/>
    </location>
</feature>
<dbReference type="PANTHER" id="PTHR13393">
    <property type="entry name" value="SAM-DEPENDENT METHYLTRANSFERASE"/>
    <property type="match status" value="1"/>
</dbReference>
<keyword evidence="13" id="KW-1185">Reference proteome</keyword>
<dbReference type="CDD" id="cd02440">
    <property type="entry name" value="AdoMet_MTases"/>
    <property type="match status" value="1"/>
</dbReference>
<dbReference type="RefSeq" id="XP_019615809.1">
    <property type="nucleotide sequence ID" value="XM_019760250.1"/>
</dbReference>
<dbReference type="GO" id="GO:0005737">
    <property type="term" value="C:cytoplasm"/>
    <property type="evidence" value="ECO:0007669"/>
    <property type="project" value="UniProtKB-SubCell"/>
</dbReference>
<reference evidence="14" key="1">
    <citation type="submission" date="2025-08" db="UniProtKB">
        <authorList>
            <consortium name="RefSeq"/>
        </authorList>
    </citation>
    <scope>IDENTIFICATION</scope>
    <source>
        <tissue evidence="14">Gonad</tissue>
    </source>
</reference>
<dbReference type="AlphaFoldDB" id="A0A6P4XZH0"/>
<dbReference type="OrthoDB" id="514248at2759"/>
<proteinExistence type="inferred from homology"/>
<evidence type="ECO:0000256" key="3">
    <source>
        <dbReference type="ARBA" id="ARBA00005878"/>
    </source>
</evidence>
<protein>
    <recommendedName>
        <fullName evidence="10">U6 small nuclear RNA (adenine-(43)-N(6))-methyltransferase</fullName>
        <ecNumber evidence="10">2.1.1.-</ecNumber>
    </recommendedName>
</protein>
<dbReference type="GO" id="GO:0003723">
    <property type="term" value="F:RNA binding"/>
    <property type="evidence" value="ECO:0007669"/>
    <property type="project" value="UniProtKB-KW"/>
</dbReference>
<accession>A0A6P4XZH0</accession>
<name>A0A6P4XZH0_BRABE</name>
<dbReference type="GO" id="GO:0006397">
    <property type="term" value="P:mRNA processing"/>
    <property type="evidence" value="ECO:0007669"/>
    <property type="project" value="UniProtKB-ARBA"/>
</dbReference>
<keyword evidence="7 11" id="KW-0949">S-adenosyl-L-methionine</keyword>
<evidence type="ECO:0000313" key="14">
    <source>
        <dbReference type="RefSeq" id="XP_019615809.1"/>
    </source>
</evidence>
<dbReference type="GO" id="GO:0009896">
    <property type="term" value="P:positive regulation of catabolic process"/>
    <property type="evidence" value="ECO:0007669"/>
    <property type="project" value="UniProtKB-ARBA"/>
</dbReference>
<dbReference type="PANTHER" id="PTHR13393:SF0">
    <property type="entry name" value="RNA N6-ADENOSINE-METHYLTRANSFERASE METTL16"/>
    <property type="match status" value="1"/>
</dbReference>
<dbReference type="KEGG" id="bbel:109463429"/>
<gene>
    <name evidence="14" type="primary">LOC109463429</name>
</gene>
<keyword evidence="5 10" id="KW-0489">Methyltransferase</keyword>
<evidence type="ECO:0000256" key="10">
    <source>
        <dbReference type="PIRNR" id="PIRNR037350"/>
    </source>
</evidence>
<dbReference type="GO" id="GO:0005634">
    <property type="term" value="C:nucleus"/>
    <property type="evidence" value="ECO:0007669"/>
    <property type="project" value="UniProtKB-SubCell"/>
</dbReference>
<dbReference type="EC" id="2.1.1.-" evidence="10"/>
<evidence type="ECO:0000256" key="9">
    <source>
        <dbReference type="ARBA" id="ARBA00023242"/>
    </source>
</evidence>
<dbReference type="Gene3D" id="3.40.50.150">
    <property type="entry name" value="Vaccinia Virus protein VP39"/>
    <property type="match status" value="1"/>
</dbReference>
<dbReference type="Pfam" id="PF05971">
    <property type="entry name" value="Methyltransf_10"/>
    <property type="match status" value="1"/>
</dbReference>
<keyword evidence="9" id="KW-0539">Nucleus</keyword>
<dbReference type="GO" id="GO:0070475">
    <property type="term" value="P:rRNA base methylation"/>
    <property type="evidence" value="ECO:0007669"/>
    <property type="project" value="TreeGrafter"/>
</dbReference>